<dbReference type="Gene3D" id="3.40.50.720">
    <property type="entry name" value="NAD(P)-binding Rossmann-like Domain"/>
    <property type="match status" value="1"/>
</dbReference>
<evidence type="ECO:0000313" key="2">
    <source>
        <dbReference type="EMBL" id="GLK78173.1"/>
    </source>
</evidence>
<reference evidence="2" key="2">
    <citation type="submission" date="2023-01" db="EMBL/GenBank/DDBJ databases">
        <authorList>
            <person name="Sun Q."/>
            <person name="Evtushenko L."/>
        </authorList>
    </citation>
    <scope>NUCLEOTIDE SEQUENCE</scope>
    <source>
        <strain evidence="2">VKM B-2555</strain>
    </source>
</reference>
<comment type="caution">
    <text evidence="2">The sequence shown here is derived from an EMBL/GenBank/DDBJ whole genome shotgun (WGS) entry which is preliminary data.</text>
</comment>
<dbReference type="AlphaFoldDB" id="A0A9W6JMF8"/>
<keyword evidence="3" id="KW-1185">Reference proteome</keyword>
<feature type="domain" description="XdhC Rossmann" evidence="1">
    <location>
        <begin position="71"/>
        <end position="212"/>
    </location>
</feature>
<sequence>MELALLGELNAARAARRPATVVTRLDDGAQRLVLDPAGDPLETEIAAARRAGRSRAAGEWFLAVYEPSPRLVVVGAVHIAQTLAPMATAVGLAVTVVDPRTAFAAPERFPGVALRAEWPDMALPALGLDPYTAVAAVTHDPKIDDPALVAALRAGCFYVGALGSRKTHAARRERLRAAGVADAALDRIRSPIGLAIGAAGPEEIAVATLAEIVMALRAPERTP</sequence>
<proteinExistence type="predicted"/>
<name>A0A9W6JMF8_9HYPH</name>
<dbReference type="InterPro" id="IPR027051">
    <property type="entry name" value="XdhC_Rossmann_dom"/>
</dbReference>
<dbReference type="Pfam" id="PF13478">
    <property type="entry name" value="XdhC_C"/>
    <property type="match status" value="1"/>
</dbReference>
<gene>
    <name evidence="2" type="ORF">GCM10008171_34270</name>
</gene>
<evidence type="ECO:0000259" key="1">
    <source>
        <dbReference type="Pfam" id="PF13478"/>
    </source>
</evidence>
<dbReference type="InterPro" id="IPR052698">
    <property type="entry name" value="MoCofactor_Util/Proc"/>
</dbReference>
<dbReference type="PANTHER" id="PTHR30388">
    <property type="entry name" value="ALDEHYDE OXIDOREDUCTASE MOLYBDENUM COFACTOR ASSEMBLY PROTEIN"/>
    <property type="match status" value="1"/>
</dbReference>
<dbReference type="EMBL" id="BSFK01000016">
    <property type="protein sequence ID" value="GLK78173.1"/>
    <property type="molecule type" value="Genomic_DNA"/>
</dbReference>
<dbReference type="PANTHER" id="PTHR30388:SF4">
    <property type="entry name" value="MOLYBDENUM COFACTOR INSERTION CHAPERONE PAOD"/>
    <property type="match status" value="1"/>
</dbReference>
<organism evidence="2 3">
    <name type="scientific">Methylopila jiangsuensis</name>
    <dbReference type="NCBI Taxonomy" id="586230"/>
    <lineage>
        <taxon>Bacteria</taxon>
        <taxon>Pseudomonadati</taxon>
        <taxon>Pseudomonadota</taxon>
        <taxon>Alphaproteobacteria</taxon>
        <taxon>Hyphomicrobiales</taxon>
        <taxon>Methylopilaceae</taxon>
        <taxon>Methylopila</taxon>
    </lineage>
</organism>
<dbReference type="RefSeq" id="WP_271205979.1">
    <property type="nucleotide sequence ID" value="NZ_BSFK01000016.1"/>
</dbReference>
<dbReference type="Proteomes" id="UP001143364">
    <property type="component" value="Unassembled WGS sequence"/>
</dbReference>
<protein>
    <recommendedName>
        <fullName evidence="1">XdhC Rossmann domain-containing protein</fullName>
    </recommendedName>
</protein>
<evidence type="ECO:0000313" key="3">
    <source>
        <dbReference type="Proteomes" id="UP001143364"/>
    </source>
</evidence>
<accession>A0A9W6JMF8</accession>
<reference evidence="2" key="1">
    <citation type="journal article" date="2014" name="Int. J. Syst. Evol. Microbiol.">
        <title>Complete genome sequence of Corynebacterium casei LMG S-19264T (=DSM 44701T), isolated from a smear-ripened cheese.</title>
        <authorList>
            <consortium name="US DOE Joint Genome Institute (JGI-PGF)"/>
            <person name="Walter F."/>
            <person name="Albersmeier A."/>
            <person name="Kalinowski J."/>
            <person name="Ruckert C."/>
        </authorList>
    </citation>
    <scope>NUCLEOTIDE SEQUENCE</scope>
    <source>
        <strain evidence="2">VKM B-2555</strain>
    </source>
</reference>